<comment type="caution">
    <text evidence="3">The sequence shown here is derived from an EMBL/GenBank/DDBJ whole genome shotgun (WGS) entry which is preliminary data.</text>
</comment>
<feature type="transmembrane region" description="Helical" evidence="1">
    <location>
        <begin position="18"/>
        <end position="39"/>
    </location>
</feature>
<dbReference type="EMBL" id="PUIO01000030">
    <property type="protein sequence ID" value="PQP22557.1"/>
    <property type="molecule type" value="Genomic_DNA"/>
</dbReference>
<evidence type="ECO:0000259" key="2">
    <source>
        <dbReference type="Pfam" id="PF02470"/>
    </source>
</evidence>
<keyword evidence="1" id="KW-0472">Membrane</keyword>
<dbReference type="PANTHER" id="PTHR33371:SF4">
    <property type="entry name" value="INTERMEMBRANE PHOSPHOLIPID TRANSPORT SYSTEM BINDING PROTEIN MLAD"/>
    <property type="match status" value="1"/>
</dbReference>
<dbReference type="InterPro" id="IPR003399">
    <property type="entry name" value="Mce/MlaD"/>
</dbReference>
<sequence>MFLFQEGRADMSHINRKLAAAVTGAVAIALVVAGSLYVVRGDSHGSTSAFCAEMPDSLGLYPGNPVTQMGYRVGRVDNVEPAGDRVIVSFSLDPGREYRADVQVVTRSKSLLADRSLELVGNYDSGPHLEPGECIPMNRSFTPKSISEIVGSAADFVDAMTPAEGEKSLAHAIGSLDTELQGQGENARAMLEHASAAAESPDQLVSDIASSVLNMAPLTEEALHNWSTVSSLLNELPDVVAEGIDLWPGVTKLVDGTGYLIAVLYSIQDHYGDLLWPTMHGPVSDAIHLAATRSKDLASLLDSLPSVTTVLQQQFGRPGGPTMNYQPMTVDNGSGEPVVLTGNLDRLLVEGVR</sequence>
<evidence type="ECO:0000313" key="4">
    <source>
        <dbReference type="Proteomes" id="UP000239290"/>
    </source>
</evidence>
<dbReference type="AlphaFoldDB" id="A0A2S8J6F7"/>
<dbReference type="PANTHER" id="PTHR33371">
    <property type="entry name" value="INTERMEMBRANE PHOSPHOLIPID TRANSPORT SYSTEM BINDING PROTEIN MLAD-RELATED"/>
    <property type="match status" value="1"/>
</dbReference>
<accession>A0A2S8J6F7</accession>
<name>A0A2S8J6F7_RHOOP</name>
<feature type="domain" description="Mce/MlaD" evidence="2">
    <location>
        <begin position="52"/>
        <end position="120"/>
    </location>
</feature>
<evidence type="ECO:0000313" key="3">
    <source>
        <dbReference type="EMBL" id="PQP22557.1"/>
    </source>
</evidence>
<organism evidence="3 4">
    <name type="scientific">Rhodococcus opacus</name>
    <name type="common">Nocardia opaca</name>
    <dbReference type="NCBI Taxonomy" id="37919"/>
    <lineage>
        <taxon>Bacteria</taxon>
        <taxon>Bacillati</taxon>
        <taxon>Actinomycetota</taxon>
        <taxon>Actinomycetes</taxon>
        <taxon>Mycobacteriales</taxon>
        <taxon>Nocardiaceae</taxon>
        <taxon>Rhodococcus</taxon>
    </lineage>
</organism>
<dbReference type="Proteomes" id="UP000239290">
    <property type="component" value="Unassembled WGS sequence"/>
</dbReference>
<protein>
    <submittedName>
        <fullName evidence="3">MCE family protein</fullName>
    </submittedName>
</protein>
<proteinExistence type="predicted"/>
<reference evidence="4" key="1">
    <citation type="submission" date="2018-02" db="EMBL/GenBank/DDBJ databases">
        <title>Draft genome sequencing of Rhodococcus opacus KU647198.</title>
        <authorList>
            <person name="Zheng B.-X."/>
        </authorList>
    </citation>
    <scope>NUCLEOTIDE SEQUENCE [LARGE SCALE GENOMIC DNA]</scope>
    <source>
        <strain evidence="4">04-OD7</strain>
    </source>
</reference>
<keyword evidence="1" id="KW-1133">Transmembrane helix</keyword>
<evidence type="ECO:0000256" key="1">
    <source>
        <dbReference type="SAM" id="Phobius"/>
    </source>
</evidence>
<dbReference type="Pfam" id="PF02470">
    <property type="entry name" value="MlaD"/>
    <property type="match status" value="1"/>
</dbReference>
<keyword evidence="1" id="KW-0812">Transmembrane</keyword>
<dbReference type="InterPro" id="IPR052336">
    <property type="entry name" value="MlaD_Phospholipid_Transporter"/>
</dbReference>
<gene>
    <name evidence="3" type="ORF">C5613_23110</name>
</gene>